<keyword evidence="1" id="KW-0808">Transferase</keyword>
<dbReference type="InterPro" id="IPR050793">
    <property type="entry name" value="CMP-NeuNAc_synthase"/>
</dbReference>
<organism evidence="1 2">
    <name type="scientific">Cylindrospermopsis raciborskii C07</name>
    <dbReference type="NCBI Taxonomy" id="2014886"/>
    <lineage>
        <taxon>Bacteria</taxon>
        <taxon>Bacillati</taxon>
        <taxon>Cyanobacteriota</taxon>
        <taxon>Cyanophyceae</taxon>
        <taxon>Nostocales</taxon>
        <taxon>Aphanizomenonaceae</taxon>
        <taxon>Cylindrospermopsis</taxon>
    </lineage>
</organism>
<dbReference type="PANTHER" id="PTHR21485:SF6">
    <property type="entry name" value="N-ACYLNEURAMINATE CYTIDYLYLTRANSFERASE-RELATED"/>
    <property type="match status" value="1"/>
</dbReference>
<dbReference type="InterPro" id="IPR003329">
    <property type="entry name" value="Cytidylyl_trans"/>
</dbReference>
<name>A0ABX4WJW6_9CYAN</name>
<dbReference type="Proteomes" id="UP000236284">
    <property type="component" value="Unassembled WGS sequence"/>
</dbReference>
<dbReference type="Pfam" id="PF02348">
    <property type="entry name" value="CTP_transf_3"/>
    <property type="match status" value="1"/>
</dbReference>
<evidence type="ECO:0000313" key="1">
    <source>
        <dbReference type="EMBL" id="PNJ94248.1"/>
    </source>
</evidence>
<dbReference type="RefSeq" id="WP_071242236.1">
    <property type="nucleotide sequence ID" value="NZ_NJHS01000187.1"/>
</dbReference>
<proteinExistence type="predicted"/>
<dbReference type="InterPro" id="IPR020039">
    <property type="entry name" value="PseF"/>
</dbReference>
<dbReference type="InterPro" id="IPR029044">
    <property type="entry name" value="Nucleotide-diphossugar_trans"/>
</dbReference>
<comment type="caution">
    <text evidence="1">The sequence shown here is derived from an EMBL/GenBank/DDBJ whole genome shotgun (WGS) entry which is preliminary data.</text>
</comment>
<dbReference type="EMBL" id="NJHS01000187">
    <property type="protein sequence ID" value="PNJ94248.1"/>
    <property type="molecule type" value="Genomic_DNA"/>
</dbReference>
<reference evidence="1 2" key="1">
    <citation type="submission" date="2017-06" db="EMBL/GenBank/DDBJ databases">
        <title>Genome variation in co-occurring toxic Cylindrospermopsis raciborskii strains determines phenotypic plasticity.</title>
        <authorList>
            <person name="Willis A."/>
            <person name="Woodhouse J."/>
            <person name="Ongley S."/>
            <person name="Jex A."/>
            <person name="Burford M."/>
            <person name="Neilan B."/>
        </authorList>
    </citation>
    <scope>NUCLEOTIDE SEQUENCE [LARGE SCALE GENOMIC DNA]</scope>
    <source>
        <strain evidence="1 2">C07</strain>
    </source>
</reference>
<dbReference type="GO" id="GO:0016779">
    <property type="term" value="F:nucleotidyltransferase activity"/>
    <property type="evidence" value="ECO:0007669"/>
    <property type="project" value="UniProtKB-KW"/>
</dbReference>
<dbReference type="PANTHER" id="PTHR21485">
    <property type="entry name" value="HAD SUPERFAMILY MEMBERS CMAS AND KDSC"/>
    <property type="match status" value="1"/>
</dbReference>
<protein>
    <submittedName>
        <fullName evidence="1">Pseudaminic acid cytidylyltransferase</fullName>
    </submittedName>
</protein>
<dbReference type="Gene3D" id="3.90.550.10">
    <property type="entry name" value="Spore Coat Polysaccharide Biosynthesis Protein SpsA, Chain A"/>
    <property type="match status" value="1"/>
</dbReference>
<evidence type="ECO:0000313" key="2">
    <source>
        <dbReference type="Proteomes" id="UP000236284"/>
    </source>
</evidence>
<gene>
    <name evidence="1" type="primary">pseF</name>
    <name evidence="1" type="ORF">CEP15_13380</name>
</gene>
<dbReference type="CDD" id="cd02513">
    <property type="entry name" value="CMP-NeuAc_Synthase"/>
    <property type="match status" value="1"/>
</dbReference>
<dbReference type="NCBIfam" id="TIGR03584">
    <property type="entry name" value="PseF"/>
    <property type="match status" value="1"/>
</dbReference>
<keyword evidence="2" id="KW-1185">Reference proteome</keyword>
<keyword evidence="1" id="KW-0548">Nucleotidyltransferase</keyword>
<dbReference type="SUPFAM" id="SSF53448">
    <property type="entry name" value="Nucleotide-diphospho-sugar transferases"/>
    <property type="match status" value="1"/>
</dbReference>
<sequence>MNIAIIPARGGSKRIPRKNIKDFCGKPMIAWSIGVAQSSGLFSHIIVSTDDPEIASVAQDWGAEVPFYRPANLSDDFTGTTPVVAHAVSWCVEQGWVVDAVCCIYATAPLIQVEDLHHGLELLQSNPETFAFSVTSFTSPVQRAFGINTSGITEMFYPEYFNSRSQDLRPAYHDAGQFYWAKPKTWLEQKCIFDGGLPVILPCWRVQDIDTLEDWKRAEYISSCLYNGI</sequence>
<accession>A0ABX4WJW6</accession>